<dbReference type="Gene3D" id="3.40.50.300">
    <property type="entry name" value="P-loop containing nucleotide triphosphate hydrolases"/>
    <property type="match status" value="1"/>
</dbReference>
<comment type="caution">
    <text evidence="2">The sequence shown here is derived from an EMBL/GenBank/DDBJ whole genome shotgun (WGS) entry which is preliminary data.</text>
</comment>
<evidence type="ECO:0000313" key="2">
    <source>
        <dbReference type="EMBL" id="KAK5991446.1"/>
    </source>
</evidence>
<dbReference type="InterPro" id="IPR040632">
    <property type="entry name" value="Sulfotransfer_4"/>
</dbReference>
<organism evidence="2 3">
    <name type="scientific">Cladobotryum mycophilum</name>
    <dbReference type="NCBI Taxonomy" id="491253"/>
    <lineage>
        <taxon>Eukaryota</taxon>
        <taxon>Fungi</taxon>
        <taxon>Dikarya</taxon>
        <taxon>Ascomycota</taxon>
        <taxon>Pezizomycotina</taxon>
        <taxon>Sordariomycetes</taxon>
        <taxon>Hypocreomycetidae</taxon>
        <taxon>Hypocreales</taxon>
        <taxon>Hypocreaceae</taxon>
        <taxon>Cladobotryum</taxon>
    </lineage>
</organism>
<accession>A0ABR0SIC3</accession>
<dbReference type="PANTHER" id="PTHR36978">
    <property type="entry name" value="P-LOOP CONTAINING NUCLEOTIDE TRIPHOSPHATE HYDROLASE"/>
    <property type="match status" value="1"/>
</dbReference>
<evidence type="ECO:0000256" key="1">
    <source>
        <dbReference type="SAM" id="Phobius"/>
    </source>
</evidence>
<feature type="transmembrane region" description="Helical" evidence="1">
    <location>
        <begin position="268"/>
        <end position="290"/>
    </location>
</feature>
<name>A0ABR0SIC3_9HYPO</name>
<sequence length="297" mass="33415">MSEPNTRSRVTPMRVIVCGVHRTGSASTRAALRQLGFNDCYHMQTVVENVSTDPQIWVRAIEAKYTGKDTFGKKDWDDVLGNSQACVDLPAALFATELAEIYPDAKVVILNRDPEKWYGSVLESTYKFGGPPQGILAKLIGAYVYMLNDEVRNFVKLNQAINTLAFGYDHGKEKYKALAWFNGMYKEFRDHISAERRIEFCVQDGWKPLCEHLGVPIPMIKDEKDGKMVEAPFPRVNDRVSFNNRVAEYRIVTLAQAHKVLLALIGRLALFGLVLYLCGGLVVGNVRWAILPLKSLT</sequence>
<keyword evidence="1" id="KW-0812">Transmembrane</keyword>
<keyword evidence="3" id="KW-1185">Reference proteome</keyword>
<dbReference type="EMBL" id="JAVFKD010000014">
    <property type="protein sequence ID" value="KAK5991446.1"/>
    <property type="molecule type" value="Genomic_DNA"/>
</dbReference>
<keyword evidence="1" id="KW-0472">Membrane</keyword>
<evidence type="ECO:0008006" key="4">
    <source>
        <dbReference type="Google" id="ProtNLM"/>
    </source>
</evidence>
<dbReference type="Proteomes" id="UP001338125">
    <property type="component" value="Unassembled WGS sequence"/>
</dbReference>
<dbReference type="Pfam" id="PF17784">
    <property type="entry name" value="Sulfotransfer_4"/>
    <property type="match status" value="1"/>
</dbReference>
<reference evidence="2 3" key="1">
    <citation type="submission" date="2024-01" db="EMBL/GenBank/DDBJ databases">
        <title>Complete genome of Cladobotryum mycophilum ATHUM6906.</title>
        <authorList>
            <person name="Christinaki A.C."/>
            <person name="Myridakis A.I."/>
            <person name="Kouvelis V.N."/>
        </authorList>
    </citation>
    <scope>NUCLEOTIDE SEQUENCE [LARGE SCALE GENOMIC DNA]</scope>
    <source>
        <strain evidence="2 3">ATHUM6906</strain>
    </source>
</reference>
<dbReference type="InterPro" id="IPR027417">
    <property type="entry name" value="P-loop_NTPase"/>
</dbReference>
<protein>
    <recommendedName>
        <fullName evidence="4">NAD dependent epimerase/dehydratase</fullName>
    </recommendedName>
</protein>
<keyword evidence="1" id="KW-1133">Transmembrane helix</keyword>
<proteinExistence type="predicted"/>
<dbReference type="PANTHER" id="PTHR36978:SF4">
    <property type="entry name" value="P-LOOP CONTAINING NUCLEOSIDE TRIPHOSPHATE HYDROLASE PROTEIN"/>
    <property type="match status" value="1"/>
</dbReference>
<dbReference type="SUPFAM" id="SSF52540">
    <property type="entry name" value="P-loop containing nucleoside triphosphate hydrolases"/>
    <property type="match status" value="1"/>
</dbReference>
<gene>
    <name evidence="2" type="ORF">PT974_09728</name>
</gene>
<evidence type="ECO:0000313" key="3">
    <source>
        <dbReference type="Proteomes" id="UP001338125"/>
    </source>
</evidence>